<reference evidence="2" key="1">
    <citation type="journal article" date="2022" name="Front. Microbiol.">
        <title>New perspectives on an old grouping: The genomic and phenotypic variability of Oxalobacter formigenes and the implications for calcium oxalate stone prevention.</title>
        <authorList>
            <person name="Chmiel J.A."/>
            <person name="Carr C."/>
            <person name="Stuivenberg G.A."/>
            <person name="Venema R."/>
            <person name="Chanyi R.M."/>
            <person name="Al K.F."/>
            <person name="Giguere D."/>
            <person name="Say H."/>
            <person name="Akouris P.P."/>
            <person name="Dominguez Romero S.A."/>
            <person name="Kwong A."/>
            <person name="Tai V."/>
            <person name="Koval S.F."/>
            <person name="Razvi H."/>
            <person name="Bjazevic J."/>
            <person name="Burton J.P."/>
        </authorList>
    </citation>
    <scope>NUCLEOTIDE SEQUENCE</scope>
    <source>
        <strain evidence="2">OxK</strain>
    </source>
</reference>
<dbReference type="InterPro" id="IPR036691">
    <property type="entry name" value="Endo/exonu/phosph_ase_sf"/>
</dbReference>
<accession>A0A9E9LFQ8</accession>
<dbReference type="AlphaFoldDB" id="A0A9E9LFQ8"/>
<dbReference type="PANTHER" id="PTHR14859:SF1">
    <property type="entry name" value="PGAP2-INTERACTING PROTEIN"/>
    <property type="match status" value="1"/>
</dbReference>
<dbReference type="GO" id="GO:0016020">
    <property type="term" value="C:membrane"/>
    <property type="evidence" value="ECO:0007669"/>
    <property type="project" value="GOC"/>
</dbReference>
<dbReference type="Pfam" id="PF03372">
    <property type="entry name" value="Exo_endo_phos"/>
    <property type="match status" value="1"/>
</dbReference>
<name>A0A9E9LFQ8_9BURK</name>
<organism evidence="2">
    <name type="scientific">Oxalobacter aliiformigenes</name>
    <dbReference type="NCBI Taxonomy" id="2946593"/>
    <lineage>
        <taxon>Bacteria</taxon>
        <taxon>Pseudomonadati</taxon>
        <taxon>Pseudomonadota</taxon>
        <taxon>Betaproteobacteria</taxon>
        <taxon>Burkholderiales</taxon>
        <taxon>Oxalobacteraceae</taxon>
        <taxon>Oxalobacter</taxon>
    </lineage>
</organism>
<dbReference type="EMBL" id="CP098251">
    <property type="protein sequence ID" value="WAV92155.1"/>
    <property type="molecule type" value="Genomic_DNA"/>
</dbReference>
<evidence type="ECO:0000313" key="2">
    <source>
        <dbReference type="EMBL" id="WAV92155.1"/>
    </source>
</evidence>
<evidence type="ECO:0000259" key="1">
    <source>
        <dbReference type="Pfam" id="PF03372"/>
    </source>
</evidence>
<sequence length="264" mass="29693">MELRIATYNIHKGASIDHRPVIQELKRSIRSLSADVIFLQEVQGRHDLMTNRHALLWQDRGQHAYLAGNSLYCAYGKNAVYDHGHHGNALLSAYPIVSQCNTDVSDHALESRGILHCVLQTPETKVYCYVIHLGLFNGSRIRQTYALIDTVQRSAPDDAPVIIAGDFNDWNNNLSDLLRKTLRVKEVFDELSGQGDRKKPFFPGLTGKVPKPLPARTFPALFPFFRLDRIYVRGFMVNSASVMQGAPWTALSDHVPLVASLRTE</sequence>
<gene>
    <name evidence="2" type="ORF">NB646_02190</name>
</gene>
<dbReference type="GO" id="GO:0006506">
    <property type="term" value="P:GPI anchor biosynthetic process"/>
    <property type="evidence" value="ECO:0007669"/>
    <property type="project" value="TreeGrafter"/>
</dbReference>
<dbReference type="Gene3D" id="3.60.10.10">
    <property type="entry name" value="Endonuclease/exonuclease/phosphatase"/>
    <property type="match status" value="1"/>
</dbReference>
<dbReference type="InterPro" id="IPR051916">
    <property type="entry name" value="GPI-anchor_lipid_remodeler"/>
</dbReference>
<dbReference type="SUPFAM" id="SSF56219">
    <property type="entry name" value="DNase I-like"/>
    <property type="match status" value="1"/>
</dbReference>
<keyword evidence="2" id="KW-0540">Nuclease</keyword>
<keyword evidence="2" id="KW-0255">Endonuclease</keyword>
<dbReference type="InterPro" id="IPR005135">
    <property type="entry name" value="Endo/exonuclease/phosphatase"/>
</dbReference>
<dbReference type="RefSeq" id="WP_269284691.1">
    <property type="nucleotide sequence ID" value="NZ_CP098251.1"/>
</dbReference>
<dbReference type="Proteomes" id="UP001164819">
    <property type="component" value="Chromosome"/>
</dbReference>
<dbReference type="GO" id="GO:0004519">
    <property type="term" value="F:endonuclease activity"/>
    <property type="evidence" value="ECO:0007669"/>
    <property type="project" value="UniProtKB-KW"/>
</dbReference>
<keyword evidence="2" id="KW-0378">Hydrolase</keyword>
<feature type="domain" description="Endonuclease/exonuclease/phosphatase" evidence="1">
    <location>
        <begin position="6"/>
        <end position="254"/>
    </location>
</feature>
<proteinExistence type="predicted"/>
<protein>
    <submittedName>
        <fullName evidence="2">Endonuclease/exonuclease/phosphatase family protein</fullName>
    </submittedName>
</protein>
<dbReference type="PANTHER" id="PTHR14859">
    <property type="entry name" value="CALCOFLUOR WHITE HYPERSENSITIVE PROTEIN PRECURSOR"/>
    <property type="match status" value="1"/>
</dbReference>